<name>A0A8S5P4E4_9CAUD</name>
<proteinExistence type="inferred from homology"/>
<dbReference type="GO" id="GO:0016740">
    <property type="term" value="F:transferase activity"/>
    <property type="evidence" value="ECO:0007669"/>
    <property type="project" value="UniProtKB-KW"/>
</dbReference>
<evidence type="ECO:0000256" key="7">
    <source>
        <dbReference type="ARBA" id="ARBA00023172"/>
    </source>
</evidence>
<organism evidence="10">
    <name type="scientific">Siphoviridae sp. ctiam3</name>
    <dbReference type="NCBI Taxonomy" id="2825624"/>
    <lineage>
        <taxon>Viruses</taxon>
        <taxon>Duplodnaviria</taxon>
        <taxon>Heunggongvirae</taxon>
        <taxon>Uroviricota</taxon>
        <taxon>Caudoviricetes</taxon>
    </lineage>
</organism>
<feature type="domain" description="Tyr recombinase" evidence="9">
    <location>
        <begin position="181"/>
        <end position="379"/>
    </location>
</feature>
<sequence>MDVHYMWIEERKDKNDNISYAYIERYTCPLTSKKKRVSVVYPNKSRLTQKTAQQYLQDRIDEIIAGYSTAITLSELLDSYIEYHSNFIKVSTIRNLHHARAGLLASIPGETLYQNLTASMVQHAINVYYETHAYSTTKQLLHLFRSALRYNFRLGVIKDINIIERLELKRKPISMIDIDRAKDKFLEPEELKEVISLLEIANPVVAKLCEFQSLTGLRFGEMVALRDCDYDKDNHRIHVNGTLYVDKGTTSQFSRTTPKNVYSIRYVDLDSRSESILESFMLSNKVRELWKHQKRHNNYIFTTEGGYPFDHHFVNKVLKKLKHHKHLSTHIFRHTHVSLLAAANVPLKAAMARVGHNDPSTTLGVYTHVTASMNKEAVNAMELVAEKLVK</sequence>
<dbReference type="InterPro" id="IPR050090">
    <property type="entry name" value="Tyrosine_recombinase_XerCD"/>
</dbReference>
<evidence type="ECO:0000256" key="2">
    <source>
        <dbReference type="ARBA" id="ARBA00016082"/>
    </source>
</evidence>
<evidence type="ECO:0000256" key="1">
    <source>
        <dbReference type="ARBA" id="ARBA00008857"/>
    </source>
</evidence>
<evidence type="ECO:0000256" key="8">
    <source>
        <dbReference type="ARBA" id="ARBA00023195"/>
    </source>
</evidence>
<evidence type="ECO:0000256" key="6">
    <source>
        <dbReference type="ARBA" id="ARBA00023125"/>
    </source>
</evidence>
<dbReference type="Gene3D" id="1.10.443.10">
    <property type="entry name" value="Intergrase catalytic core"/>
    <property type="match status" value="1"/>
</dbReference>
<dbReference type="GO" id="GO:0044826">
    <property type="term" value="P:viral genome integration into host DNA"/>
    <property type="evidence" value="ECO:0007669"/>
    <property type="project" value="UniProtKB-KW"/>
</dbReference>
<dbReference type="GO" id="GO:0003677">
    <property type="term" value="F:DNA binding"/>
    <property type="evidence" value="ECO:0007669"/>
    <property type="project" value="UniProtKB-KW"/>
</dbReference>
<keyword evidence="5" id="KW-0229">DNA integration</keyword>
<dbReference type="PANTHER" id="PTHR30349:SF64">
    <property type="entry name" value="PROPHAGE INTEGRASE INTD-RELATED"/>
    <property type="match status" value="1"/>
</dbReference>
<accession>A0A8S5P4E4</accession>
<keyword evidence="8" id="KW-1160">Virus entry into host cell</keyword>
<reference evidence="10" key="1">
    <citation type="journal article" date="2021" name="Proc. Natl. Acad. Sci. U.S.A.">
        <title>A Catalog of Tens of Thousands of Viruses from Human Metagenomes Reveals Hidden Associations with Chronic Diseases.</title>
        <authorList>
            <person name="Tisza M.J."/>
            <person name="Buck C.B."/>
        </authorList>
    </citation>
    <scope>NUCLEOTIDE SEQUENCE</scope>
    <source>
        <strain evidence="10">Ctiam3</strain>
    </source>
</reference>
<dbReference type="GO" id="GO:0006310">
    <property type="term" value="P:DNA recombination"/>
    <property type="evidence" value="ECO:0007669"/>
    <property type="project" value="UniProtKB-KW"/>
</dbReference>
<evidence type="ECO:0000259" key="9">
    <source>
        <dbReference type="PROSITE" id="PS51898"/>
    </source>
</evidence>
<dbReference type="InterPro" id="IPR011010">
    <property type="entry name" value="DNA_brk_join_enz"/>
</dbReference>
<dbReference type="Pfam" id="PF00589">
    <property type="entry name" value="Phage_integrase"/>
    <property type="match status" value="1"/>
</dbReference>
<dbReference type="EMBL" id="BK015338">
    <property type="protein sequence ID" value="DAE01983.1"/>
    <property type="molecule type" value="Genomic_DNA"/>
</dbReference>
<dbReference type="CDD" id="cd01189">
    <property type="entry name" value="INT_ICEBs1_C_like"/>
    <property type="match status" value="1"/>
</dbReference>
<evidence type="ECO:0000256" key="4">
    <source>
        <dbReference type="ARBA" id="ARBA00022801"/>
    </source>
</evidence>
<keyword evidence="3" id="KW-0808">Transferase</keyword>
<keyword evidence="6" id="KW-0238">DNA-binding</keyword>
<dbReference type="PROSITE" id="PS51898">
    <property type="entry name" value="TYR_RECOMBINASE"/>
    <property type="match status" value="1"/>
</dbReference>
<dbReference type="Gene3D" id="1.10.150.130">
    <property type="match status" value="1"/>
</dbReference>
<evidence type="ECO:0000256" key="3">
    <source>
        <dbReference type="ARBA" id="ARBA00022679"/>
    </source>
</evidence>
<dbReference type="InterPro" id="IPR013762">
    <property type="entry name" value="Integrase-like_cat_sf"/>
</dbReference>
<dbReference type="InterPro" id="IPR002104">
    <property type="entry name" value="Integrase_catalytic"/>
</dbReference>
<protein>
    <recommendedName>
        <fullName evidence="2">Integrase</fullName>
    </recommendedName>
</protein>
<keyword evidence="7" id="KW-0233">DNA recombination</keyword>
<dbReference type="GO" id="GO:0016787">
    <property type="term" value="F:hydrolase activity"/>
    <property type="evidence" value="ECO:0007669"/>
    <property type="project" value="UniProtKB-KW"/>
</dbReference>
<comment type="similarity">
    <text evidence="1">Belongs to the 'phage' integrase family.</text>
</comment>
<evidence type="ECO:0000313" key="10">
    <source>
        <dbReference type="EMBL" id="DAE01983.1"/>
    </source>
</evidence>
<dbReference type="SUPFAM" id="SSF56349">
    <property type="entry name" value="DNA breaking-rejoining enzymes"/>
    <property type="match status" value="1"/>
</dbReference>
<dbReference type="InterPro" id="IPR010998">
    <property type="entry name" value="Integrase_recombinase_N"/>
</dbReference>
<dbReference type="PANTHER" id="PTHR30349">
    <property type="entry name" value="PHAGE INTEGRASE-RELATED"/>
    <property type="match status" value="1"/>
</dbReference>
<evidence type="ECO:0000256" key="5">
    <source>
        <dbReference type="ARBA" id="ARBA00022908"/>
    </source>
</evidence>
<keyword evidence="4" id="KW-0378">Hydrolase</keyword>
<dbReference type="GO" id="GO:0015074">
    <property type="term" value="P:DNA integration"/>
    <property type="evidence" value="ECO:0007669"/>
    <property type="project" value="UniProtKB-KW"/>
</dbReference>
<keyword evidence="8" id="KW-1179">Viral genome integration</keyword>
<dbReference type="GO" id="GO:0075713">
    <property type="term" value="P:establishment of integrated proviral latency"/>
    <property type="evidence" value="ECO:0007669"/>
    <property type="project" value="UniProtKB-KW"/>
</dbReference>